<evidence type="ECO:0000313" key="3">
    <source>
        <dbReference type="EMBL" id="PRX21961.1"/>
    </source>
</evidence>
<keyword evidence="2" id="KW-0472">Membrane</keyword>
<dbReference type="EMBL" id="PVMZ01000005">
    <property type="protein sequence ID" value="PRX21961.1"/>
    <property type="molecule type" value="Genomic_DNA"/>
</dbReference>
<evidence type="ECO:0000256" key="2">
    <source>
        <dbReference type="SAM" id="Phobius"/>
    </source>
</evidence>
<keyword evidence="2" id="KW-1133">Transmembrane helix</keyword>
<dbReference type="Proteomes" id="UP000239415">
    <property type="component" value="Unassembled WGS sequence"/>
</dbReference>
<protein>
    <submittedName>
        <fullName evidence="3">Uncharacterized protein</fullName>
    </submittedName>
</protein>
<sequence length="72" mass="8077">MNWQTVLAQENYGGPTFMGLIFWAVILLGVVTPIVLAVRWFRSRSAARSPGETPYPLPYQEPPPGKQPPRQP</sequence>
<dbReference type="AlphaFoldDB" id="A0A2T0KF04"/>
<accession>A0A2T0KF04</accession>
<dbReference type="RefSeq" id="WP_106318492.1">
    <property type="nucleotide sequence ID" value="NZ_BOMO01000036.1"/>
</dbReference>
<feature type="compositionally biased region" description="Pro residues" evidence="1">
    <location>
        <begin position="53"/>
        <end position="72"/>
    </location>
</feature>
<evidence type="ECO:0000256" key="1">
    <source>
        <dbReference type="SAM" id="MobiDB-lite"/>
    </source>
</evidence>
<comment type="caution">
    <text evidence="3">The sequence shown here is derived from an EMBL/GenBank/DDBJ whole genome shotgun (WGS) entry which is preliminary data.</text>
</comment>
<organism evidence="3 4">
    <name type="scientific">Actinoplanes italicus</name>
    <dbReference type="NCBI Taxonomy" id="113567"/>
    <lineage>
        <taxon>Bacteria</taxon>
        <taxon>Bacillati</taxon>
        <taxon>Actinomycetota</taxon>
        <taxon>Actinomycetes</taxon>
        <taxon>Micromonosporales</taxon>
        <taxon>Micromonosporaceae</taxon>
        <taxon>Actinoplanes</taxon>
    </lineage>
</organism>
<proteinExistence type="predicted"/>
<evidence type="ECO:0000313" key="4">
    <source>
        <dbReference type="Proteomes" id="UP000239415"/>
    </source>
</evidence>
<keyword evidence="4" id="KW-1185">Reference proteome</keyword>
<feature type="region of interest" description="Disordered" evidence="1">
    <location>
        <begin position="45"/>
        <end position="72"/>
    </location>
</feature>
<feature type="transmembrane region" description="Helical" evidence="2">
    <location>
        <begin position="20"/>
        <end position="41"/>
    </location>
</feature>
<reference evidence="3 4" key="1">
    <citation type="submission" date="2018-03" db="EMBL/GenBank/DDBJ databases">
        <title>Genomic Encyclopedia of Archaeal and Bacterial Type Strains, Phase II (KMG-II): from individual species to whole genera.</title>
        <authorList>
            <person name="Goeker M."/>
        </authorList>
    </citation>
    <scope>NUCLEOTIDE SEQUENCE [LARGE SCALE GENOMIC DNA]</scope>
    <source>
        <strain evidence="3 4">DSM 43146</strain>
    </source>
</reference>
<name>A0A2T0KF04_9ACTN</name>
<keyword evidence="2" id="KW-0812">Transmembrane</keyword>
<gene>
    <name evidence="3" type="ORF">CLV67_105138</name>
</gene>